<dbReference type="Pfam" id="PF00528">
    <property type="entry name" value="BPD_transp_1"/>
    <property type="match status" value="1"/>
</dbReference>
<dbReference type="InterPro" id="IPR050366">
    <property type="entry name" value="BP-dependent_transpt_permease"/>
</dbReference>
<dbReference type="PANTHER" id="PTHR43386:SF1">
    <property type="entry name" value="D,D-DIPEPTIDE TRANSPORT SYSTEM PERMEASE PROTEIN DDPC-RELATED"/>
    <property type="match status" value="1"/>
</dbReference>
<dbReference type="Gene3D" id="1.10.3720.10">
    <property type="entry name" value="MetI-like"/>
    <property type="match status" value="1"/>
</dbReference>
<keyword evidence="3" id="KW-1003">Cell membrane</keyword>
<organism evidence="11 12">
    <name type="scientific">Kiloniella antarctica</name>
    <dbReference type="NCBI Taxonomy" id="1550907"/>
    <lineage>
        <taxon>Bacteria</taxon>
        <taxon>Pseudomonadati</taxon>
        <taxon>Pseudomonadota</taxon>
        <taxon>Alphaproteobacteria</taxon>
        <taxon>Rhodospirillales</taxon>
        <taxon>Kiloniellaceae</taxon>
        <taxon>Kiloniella</taxon>
    </lineage>
</organism>
<feature type="domain" description="ABC transmembrane type-1" evidence="10">
    <location>
        <begin position="90"/>
        <end position="283"/>
    </location>
</feature>
<comment type="subcellular location">
    <subcellularLocation>
        <location evidence="1 9">Cell membrane</location>
        <topology evidence="1 9">Multi-pass membrane protein</topology>
    </subcellularLocation>
</comment>
<feature type="transmembrane region" description="Helical" evidence="9">
    <location>
        <begin position="32"/>
        <end position="51"/>
    </location>
</feature>
<keyword evidence="4 9" id="KW-0812">Transmembrane</keyword>
<evidence type="ECO:0000256" key="9">
    <source>
        <dbReference type="RuleBase" id="RU363032"/>
    </source>
</evidence>
<sequence>MIRFPLNSPTPQASLPEPFNLERSSARKVPSYILISITLFIGLVVLAFWATPYNPVEADFLNRLSSPNWQNWFGTDQMGRDIATRILYGAGWSVGLAFIISITGVVIGTFVGLLAGSLDQPLGRFVDGFCMRMTDSFFAFPELIAAIAITGILGPSTINMVIALILVSWMRFARLVRALTEDVKQRDYVIQAKLNKIPYFLILSRHYLPSILLSIIVVWTSSWSRTILSISGLSFLGFGVQPPQAEWGAMLLDGKPYMLTAPHLMIFPGLAVLITVLVLNLAGDHLRDHLQILDK</sequence>
<reference evidence="12" key="1">
    <citation type="journal article" date="2019" name="Int. J. Syst. Evol. Microbiol.">
        <title>The Global Catalogue of Microorganisms (GCM) 10K type strain sequencing project: providing services to taxonomists for standard genome sequencing and annotation.</title>
        <authorList>
            <consortium name="The Broad Institute Genomics Platform"/>
            <consortium name="The Broad Institute Genome Sequencing Center for Infectious Disease"/>
            <person name="Wu L."/>
            <person name="Ma J."/>
        </authorList>
    </citation>
    <scope>NUCLEOTIDE SEQUENCE [LARGE SCALE GENOMIC DNA]</scope>
    <source>
        <strain evidence="12">CGMCC 4.7192</strain>
    </source>
</reference>
<dbReference type="InterPro" id="IPR000515">
    <property type="entry name" value="MetI-like"/>
</dbReference>
<comment type="caution">
    <text evidence="11">The sequence shown here is derived from an EMBL/GenBank/DDBJ whole genome shotgun (WGS) entry which is preliminary data.</text>
</comment>
<keyword evidence="12" id="KW-1185">Reference proteome</keyword>
<keyword evidence="2 9" id="KW-0813">Transport</keyword>
<dbReference type="PANTHER" id="PTHR43386">
    <property type="entry name" value="OLIGOPEPTIDE TRANSPORT SYSTEM PERMEASE PROTEIN APPC"/>
    <property type="match status" value="1"/>
</dbReference>
<dbReference type="InterPro" id="IPR035906">
    <property type="entry name" value="MetI-like_sf"/>
</dbReference>
<dbReference type="CDD" id="cd06261">
    <property type="entry name" value="TM_PBP2"/>
    <property type="match status" value="1"/>
</dbReference>
<evidence type="ECO:0000256" key="7">
    <source>
        <dbReference type="ARBA" id="ARBA00022989"/>
    </source>
</evidence>
<name>A0ABW5BMI8_9PROT</name>
<feature type="transmembrane region" description="Helical" evidence="9">
    <location>
        <begin position="136"/>
        <end position="154"/>
    </location>
</feature>
<evidence type="ECO:0000256" key="4">
    <source>
        <dbReference type="ARBA" id="ARBA00022692"/>
    </source>
</evidence>
<accession>A0ABW5BMI8</accession>
<keyword evidence="6" id="KW-0653">Protein transport</keyword>
<evidence type="ECO:0000256" key="6">
    <source>
        <dbReference type="ARBA" id="ARBA00022927"/>
    </source>
</evidence>
<feature type="transmembrane region" description="Helical" evidence="9">
    <location>
        <begin position="197"/>
        <end position="219"/>
    </location>
</feature>
<feature type="transmembrane region" description="Helical" evidence="9">
    <location>
        <begin position="261"/>
        <end position="282"/>
    </location>
</feature>
<proteinExistence type="inferred from homology"/>
<dbReference type="SUPFAM" id="SSF161098">
    <property type="entry name" value="MetI-like"/>
    <property type="match status" value="1"/>
</dbReference>
<evidence type="ECO:0000313" key="11">
    <source>
        <dbReference type="EMBL" id="MFD2206061.1"/>
    </source>
</evidence>
<dbReference type="PROSITE" id="PS50928">
    <property type="entry name" value="ABC_TM1"/>
    <property type="match status" value="1"/>
</dbReference>
<evidence type="ECO:0000313" key="12">
    <source>
        <dbReference type="Proteomes" id="UP001597294"/>
    </source>
</evidence>
<gene>
    <name evidence="11" type="ORF">ACFSKO_10575</name>
</gene>
<comment type="similarity">
    <text evidence="9">Belongs to the binding-protein-dependent transport system permease family.</text>
</comment>
<evidence type="ECO:0000256" key="3">
    <source>
        <dbReference type="ARBA" id="ARBA00022475"/>
    </source>
</evidence>
<dbReference type="EMBL" id="JBHUII010000004">
    <property type="protein sequence ID" value="MFD2206061.1"/>
    <property type="molecule type" value="Genomic_DNA"/>
</dbReference>
<evidence type="ECO:0000256" key="8">
    <source>
        <dbReference type="ARBA" id="ARBA00023136"/>
    </source>
</evidence>
<keyword evidence="7 9" id="KW-1133">Transmembrane helix</keyword>
<keyword evidence="8 9" id="KW-0472">Membrane</keyword>
<protein>
    <submittedName>
        <fullName evidence="11">ABC transporter permease</fullName>
    </submittedName>
</protein>
<evidence type="ECO:0000256" key="5">
    <source>
        <dbReference type="ARBA" id="ARBA00022856"/>
    </source>
</evidence>
<evidence type="ECO:0000256" key="2">
    <source>
        <dbReference type="ARBA" id="ARBA00022448"/>
    </source>
</evidence>
<keyword evidence="5" id="KW-0571">Peptide transport</keyword>
<evidence type="ECO:0000259" key="10">
    <source>
        <dbReference type="PROSITE" id="PS50928"/>
    </source>
</evidence>
<evidence type="ECO:0000256" key="1">
    <source>
        <dbReference type="ARBA" id="ARBA00004651"/>
    </source>
</evidence>
<feature type="transmembrane region" description="Helical" evidence="9">
    <location>
        <begin position="160"/>
        <end position="176"/>
    </location>
</feature>
<feature type="transmembrane region" description="Helical" evidence="9">
    <location>
        <begin position="86"/>
        <end position="115"/>
    </location>
</feature>
<dbReference type="Proteomes" id="UP001597294">
    <property type="component" value="Unassembled WGS sequence"/>
</dbReference>
<dbReference type="RefSeq" id="WP_380251275.1">
    <property type="nucleotide sequence ID" value="NZ_JBHUII010000004.1"/>
</dbReference>